<proteinExistence type="predicted"/>
<dbReference type="EnsemblMetazoa" id="Aqu2.1.28987_001">
    <property type="protein sequence ID" value="Aqu2.1.28987_001"/>
    <property type="gene ID" value="Aqu2.1.28987"/>
</dbReference>
<dbReference type="InParanoid" id="A0A1X7UNJ9"/>
<accession>A0A1X7UNJ9</accession>
<evidence type="ECO:0000313" key="1">
    <source>
        <dbReference type="EnsemblMetazoa" id="Aqu2.1.28987_001"/>
    </source>
</evidence>
<organism evidence="1">
    <name type="scientific">Amphimedon queenslandica</name>
    <name type="common">Sponge</name>
    <dbReference type="NCBI Taxonomy" id="400682"/>
    <lineage>
        <taxon>Eukaryota</taxon>
        <taxon>Metazoa</taxon>
        <taxon>Porifera</taxon>
        <taxon>Demospongiae</taxon>
        <taxon>Heteroscleromorpha</taxon>
        <taxon>Haplosclerida</taxon>
        <taxon>Niphatidae</taxon>
        <taxon>Amphimedon</taxon>
    </lineage>
</organism>
<sequence>MITICNNNSNYYS</sequence>
<reference evidence="1" key="1">
    <citation type="submission" date="2017-05" db="UniProtKB">
        <authorList>
            <consortium name="EnsemblMetazoa"/>
        </authorList>
    </citation>
    <scope>IDENTIFICATION</scope>
</reference>
<name>A0A1X7UNJ9_AMPQE</name>
<protein>
    <submittedName>
        <fullName evidence="1">Uncharacterized protein</fullName>
    </submittedName>
</protein>